<dbReference type="AlphaFoldDB" id="A0A151S998"/>
<evidence type="ECO:0000313" key="2">
    <source>
        <dbReference type="Proteomes" id="UP000075243"/>
    </source>
</evidence>
<gene>
    <name evidence="1" type="ORF">KK1_026829</name>
</gene>
<reference evidence="1" key="1">
    <citation type="journal article" date="2012" name="Nat. Biotechnol.">
        <title>Draft genome sequence of pigeonpea (Cajanus cajan), an orphan legume crop of resource-poor farmers.</title>
        <authorList>
            <person name="Varshney R.K."/>
            <person name="Chen W."/>
            <person name="Li Y."/>
            <person name="Bharti A.K."/>
            <person name="Saxena R.K."/>
            <person name="Schlueter J.A."/>
            <person name="Donoghue M.T."/>
            <person name="Azam S."/>
            <person name="Fan G."/>
            <person name="Whaley A.M."/>
            <person name="Farmer A.D."/>
            <person name="Sheridan J."/>
            <person name="Iwata A."/>
            <person name="Tuteja R."/>
            <person name="Penmetsa R.V."/>
            <person name="Wu W."/>
            <person name="Upadhyaya H.D."/>
            <person name="Yang S.P."/>
            <person name="Shah T."/>
            <person name="Saxena K.B."/>
            <person name="Michael T."/>
            <person name="McCombie W.R."/>
            <person name="Yang B."/>
            <person name="Zhang G."/>
            <person name="Yang H."/>
            <person name="Wang J."/>
            <person name="Spillane C."/>
            <person name="Cook D.R."/>
            <person name="May G.D."/>
            <person name="Xu X."/>
            <person name="Jackson S.A."/>
        </authorList>
    </citation>
    <scope>NUCLEOTIDE SEQUENCE [LARGE SCALE GENOMIC DNA]</scope>
</reference>
<accession>A0A151S998</accession>
<name>A0A151S998_CAJCA</name>
<sequence>MNCVKYIVNSNSPFDVGDQLEFTNNLRNWSCPPSRYIKLNGDGVVSYAGTSSCSGLIRDSNGR</sequence>
<keyword evidence="2" id="KW-1185">Reference proteome</keyword>
<protein>
    <submittedName>
        <fullName evidence="1">Uncharacterized protein</fullName>
    </submittedName>
</protein>
<organism evidence="1 2">
    <name type="scientific">Cajanus cajan</name>
    <name type="common">Pigeon pea</name>
    <name type="synonym">Cajanus indicus</name>
    <dbReference type="NCBI Taxonomy" id="3821"/>
    <lineage>
        <taxon>Eukaryota</taxon>
        <taxon>Viridiplantae</taxon>
        <taxon>Streptophyta</taxon>
        <taxon>Embryophyta</taxon>
        <taxon>Tracheophyta</taxon>
        <taxon>Spermatophyta</taxon>
        <taxon>Magnoliopsida</taxon>
        <taxon>eudicotyledons</taxon>
        <taxon>Gunneridae</taxon>
        <taxon>Pentapetalae</taxon>
        <taxon>rosids</taxon>
        <taxon>fabids</taxon>
        <taxon>Fabales</taxon>
        <taxon>Fabaceae</taxon>
        <taxon>Papilionoideae</taxon>
        <taxon>50 kb inversion clade</taxon>
        <taxon>NPAAA clade</taxon>
        <taxon>indigoferoid/millettioid clade</taxon>
        <taxon>Phaseoleae</taxon>
        <taxon>Cajanus</taxon>
    </lineage>
</organism>
<evidence type="ECO:0000313" key="1">
    <source>
        <dbReference type="EMBL" id="KYP51396.1"/>
    </source>
</evidence>
<dbReference type="EMBL" id="KQ483439">
    <property type="protein sequence ID" value="KYP51396.1"/>
    <property type="molecule type" value="Genomic_DNA"/>
</dbReference>
<dbReference type="Gramene" id="C.cajan_25455.t">
    <property type="protein sequence ID" value="C.cajan_25455.t.cds1"/>
    <property type="gene ID" value="C.cajan_25455"/>
</dbReference>
<proteinExistence type="predicted"/>
<dbReference type="Proteomes" id="UP000075243">
    <property type="component" value="Unassembled WGS sequence"/>
</dbReference>